<evidence type="ECO:0000256" key="4">
    <source>
        <dbReference type="ARBA" id="ARBA00022989"/>
    </source>
</evidence>
<protein>
    <recommendedName>
        <fullName evidence="8">Major facilitator superfamily (MFS) profile domain-containing protein</fullName>
    </recommendedName>
</protein>
<feature type="transmembrane region" description="Helical" evidence="7">
    <location>
        <begin position="293"/>
        <end position="313"/>
    </location>
</feature>
<evidence type="ECO:0000256" key="7">
    <source>
        <dbReference type="SAM" id="Phobius"/>
    </source>
</evidence>
<feature type="transmembrane region" description="Helical" evidence="7">
    <location>
        <begin position="414"/>
        <end position="433"/>
    </location>
</feature>
<evidence type="ECO:0000256" key="3">
    <source>
        <dbReference type="ARBA" id="ARBA00022692"/>
    </source>
</evidence>
<feature type="transmembrane region" description="Helical" evidence="7">
    <location>
        <begin position="379"/>
        <end position="402"/>
    </location>
</feature>
<feature type="transmembrane region" description="Helical" evidence="7">
    <location>
        <begin position="92"/>
        <end position="113"/>
    </location>
</feature>
<dbReference type="PANTHER" id="PTHR43791:SF6">
    <property type="entry name" value="TRANSPORTER, PUTATIVE (AFU_ORTHOLOGUE AFUA_1G16690)-RELATED"/>
    <property type="match status" value="1"/>
</dbReference>
<feature type="transmembrane region" description="Helical" evidence="7">
    <location>
        <begin position="356"/>
        <end position="373"/>
    </location>
</feature>
<keyword evidence="2" id="KW-0813">Transport</keyword>
<dbReference type="PANTHER" id="PTHR43791">
    <property type="entry name" value="PERMEASE-RELATED"/>
    <property type="match status" value="1"/>
</dbReference>
<gene>
    <name evidence="9" type="ORF">AAF712_002027</name>
</gene>
<dbReference type="PROSITE" id="PS50850">
    <property type="entry name" value="MFS"/>
    <property type="match status" value="1"/>
</dbReference>
<feature type="transmembrane region" description="Helical" evidence="7">
    <location>
        <begin position="325"/>
        <end position="344"/>
    </location>
</feature>
<feature type="transmembrane region" description="Helical" evidence="7">
    <location>
        <begin position="151"/>
        <end position="173"/>
    </location>
</feature>
<evidence type="ECO:0000256" key="5">
    <source>
        <dbReference type="ARBA" id="ARBA00023136"/>
    </source>
</evidence>
<feature type="compositionally biased region" description="Basic and acidic residues" evidence="6">
    <location>
        <begin position="13"/>
        <end position="29"/>
    </location>
</feature>
<evidence type="ECO:0000256" key="2">
    <source>
        <dbReference type="ARBA" id="ARBA00022448"/>
    </source>
</evidence>
<dbReference type="EMBL" id="JBBXMP010000005">
    <property type="protein sequence ID" value="KAL0070806.1"/>
    <property type="molecule type" value="Genomic_DNA"/>
</dbReference>
<evidence type="ECO:0000313" key="10">
    <source>
        <dbReference type="Proteomes" id="UP001437256"/>
    </source>
</evidence>
<proteinExistence type="predicted"/>
<feature type="transmembrane region" description="Helical" evidence="7">
    <location>
        <begin position="219"/>
        <end position="241"/>
    </location>
</feature>
<feature type="transmembrane region" description="Helical" evidence="7">
    <location>
        <begin position="125"/>
        <end position="145"/>
    </location>
</feature>
<organism evidence="9 10">
    <name type="scientific">Marasmius tenuissimus</name>
    <dbReference type="NCBI Taxonomy" id="585030"/>
    <lineage>
        <taxon>Eukaryota</taxon>
        <taxon>Fungi</taxon>
        <taxon>Dikarya</taxon>
        <taxon>Basidiomycota</taxon>
        <taxon>Agaricomycotina</taxon>
        <taxon>Agaricomycetes</taxon>
        <taxon>Agaricomycetidae</taxon>
        <taxon>Agaricales</taxon>
        <taxon>Marasmiineae</taxon>
        <taxon>Marasmiaceae</taxon>
        <taxon>Marasmius</taxon>
    </lineage>
</organism>
<feature type="domain" description="Major facilitator superfamily (MFS) profile" evidence="8">
    <location>
        <begin position="58"/>
        <end position="469"/>
    </location>
</feature>
<dbReference type="Pfam" id="PF07690">
    <property type="entry name" value="MFS_1"/>
    <property type="match status" value="1"/>
</dbReference>
<keyword evidence="4 7" id="KW-1133">Transmembrane helix</keyword>
<keyword evidence="10" id="KW-1185">Reference proteome</keyword>
<evidence type="ECO:0000256" key="6">
    <source>
        <dbReference type="SAM" id="MobiDB-lite"/>
    </source>
</evidence>
<comment type="caution">
    <text evidence="9">The sequence shown here is derived from an EMBL/GenBank/DDBJ whole genome shotgun (WGS) entry which is preliminary data.</text>
</comment>
<feature type="transmembrane region" description="Helical" evidence="7">
    <location>
        <begin position="185"/>
        <end position="207"/>
    </location>
</feature>
<name>A0ABR3AA28_9AGAR</name>
<feature type="transmembrane region" description="Helical" evidence="7">
    <location>
        <begin position="445"/>
        <end position="464"/>
    </location>
</feature>
<reference evidence="9 10" key="1">
    <citation type="submission" date="2024-05" db="EMBL/GenBank/DDBJ databases">
        <title>A draft genome resource for the thread blight pathogen Marasmius tenuissimus strain MS-2.</title>
        <authorList>
            <person name="Yulfo-Soto G.E."/>
            <person name="Baruah I.K."/>
            <person name="Amoako-Attah I."/>
            <person name="Bukari Y."/>
            <person name="Meinhardt L.W."/>
            <person name="Bailey B.A."/>
            <person name="Cohen S.P."/>
        </authorList>
    </citation>
    <scope>NUCLEOTIDE SEQUENCE [LARGE SCALE GENOMIC DNA]</scope>
    <source>
        <strain evidence="9 10">MS-2</strain>
    </source>
</reference>
<dbReference type="InterPro" id="IPR036259">
    <property type="entry name" value="MFS_trans_sf"/>
</dbReference>
<comment type="subcellular location">
    <subcellularLocation>
        <location evidence="1">Membrane</location>
        <topology evidence="1">Multi-pass membrane protein</topology>
    </subcellularLocation>
</comment>
<keyword evidence="3 7" id="KW-0812">Transmembrane</keyword>
<dbReference type="InterPro" id="IPR011701">
    <property type="entry name" value="MFS"/>
</dbReference>
<dbReference type="Gene3D" id="1.20.1250.20">
    <property type="entry name" value="MFS general substrate transporter like domains"/>
    <property type="match status" value="2"/>
</dbReference>
<dbReference type="InterPro" id="IPR020846">
    <property type="entry name" value="MFS_dom"/>
</dbReference>
<evidence type="ECO:0000313" key="9">
    <source>
        <dbReference type="EMBL" id="KAL0070806.1"/>
    </source>
</evidence>
<dbReference type="Proteomes" id="UP001437256">
    <property type="component" value="Unassembled WGS sequence"/>
</dbReference>
<keyword evidence="5 7" id="KW-0472">Membrane</keyword>
<dbReference type="SUPFAM" id="SSF103473">
    <property type="entry name" value="MFS general substrate transporter"/>
    <property type="match status" value="1"/>
</dbReference>
<feature type="region of interest" description="Disordered" evidence="6">
    <location>
        <begin position="1"/>
        <end position="36"/>
    </location>
</feature>
<sequence length="484" mass="53978">MTSIRLSGVDLHPATEGEHSPLLHSRESEIEQNDVDSEAQLRARQELEKRLLRKVDKRMSILIVIYILNYIDRNNASAARIHGFEKDLGLEGSQFASILSILYVGYIIMQIPSNIYMNSMGKPSIYLPCCMTLWGLFSISTGFATNFYQALLSRFFLGFVEAAFFPGALFLLSKWYKRNELSQRTAMLSIGSLISNATGSLIASGILSSTEGFLGKAAWRWLFFIEGGLTALMAICAFYILPDFPETSPWLDPDERALAIQRMTEDTGPLDKRGNYASDWATGFSLATSDWKVWWLSMTLTCFVVSLSFNAYFPTLIQSIGYNPIVTLLLCVPPWLFAAVVAVFLSRHSDRVEERCSHITFAMGAGIIGFFLAMSKSVIWRYISFFLMAQSYSGFICFLAWANGSVSQPPAKGAVAIALINTVASSGNIFGSYVWPSGWGPDYTMSFAICAGSTFLGIALCWYFRGQLAMLNSREVEGRHRYML</sequence>
<evidence type="ECO:0000259" key="8">
    <source>
        <dbReference type="PROSITE" id="PS50850"/>
    </source>
</evidence>
<evidence type="ECO:0000256" key="1">
    <source>
        <dbReference type="ARBA" id="ARBA00004141"/>
    </source>
</evidence>
<accession>A0ABR3AA28</accession>